<reference evidence="1" key="1">
    <citation type="submission" date="2017-05" db="UniProtKB">
        <authorList>
            <consortium name="EnsemblMetazoa"/>
        </authorList>
    </citation>
    <scope>IDENTIFICATION</scope>
</reference>
<name>A0A1X7U2V2_AMPQE</name>
<dbReference type="AlphaFoldDB" id="A0A1X7U2V2"/>
<accession>A0A1X7U2V2</accession>
<organism evidence="1">
    <name type="scientific">Amphimedon queenslandica</name>
    <name type="common">Sponge</name>
    <dbReference type="NCBI Taxonomy" id="400682"/>
    <lineage>
        <taxon>Eukaryota</taxon>
        <taxon>Metazoa</taxon>
        <taxon>Porifera</taxon>
        <taxon>Demospongiae</taxon>
        <taxon>Heteroscleromorpha</taxon>
        <taxon>Haplosclerida</taxon>
        <taxon>Niphatidae</taxon>
        <taxon>Amphimedon</taxon>
    </lineage>
</organism>
<dbReference type="EnsemblMetazoa" id="Aqu2.1.21761_001">
    <property type="protein sequence ID" value="Aqu2.1.21761_001"/>
    <property type="gene ID" value="Aqu2.1.21761"/>
</dbReference>
<protein>
    <submittedName>
        <fullName evidence="1">Uncharacterized protein</fullName>
    </submittedName>
</protein>
<sequence>SVCLWPIDLKSTLLLQKYLMTCSEYFTQCCMLMGILCRNWIFKIGLFINC</sequence>
<evidence type="ECO:0000313" key="1">
    <source>
        <dbReference type="EnsemblMetazoa" id="Aqu2.1.21761_001"/>
    </source>
</evidence>
<dbReference type="InParanoid" id="A0A1X7U2V2"/>
<proteinExistence type="predicted"/>